<evidence type="ECO:0000256" key="1">
    <source>
        <dbReference type="ARBA" id="ARBA00022723"/>
    </source>
</evidence>
<dbReference type="InterPro" id="IPR002762">
    <property type="entry name" value="CbiX-like"/>
</dbReference>
<keyword evidence="4" id="KW-1185">Reference proteome</keyword>
<dbReference type="Proteomes" id="UP000320386">
    <property type="component" value="Chromosome"/>
</dbReference>
<name>A0A518BYE9_9BACT</name>
<dbReference type="Pfam" id="PF01903">
    <property type="entry name" value="CbiX"/>
    <property type="match status" value="1"/>
</dbReference>
<keyword evidence="2 3" id="KW-0456">Lyase</keyword>
<dbReference type="RefSeq" id="WP_145446175.1">
    <property type="nucleotide sequence ID" value="NZ_CP036280.1"/>
</dbReference>
<dbReference type="EC" id="4.99.1.3" evidence="3"/>
<dbReference type="GO" id="GO:0016852">
    <property type="term" value="F:sirohydrochlorin cobaltochelatase activity"/>
    <property type="evidence" value="ECO:0007669"/>
    <property type="project" value="UniProtKB-EC"/>
</dbReference>
<dbReference type="PANTHER" id="PTHR33542">
    <property type="entry name" value="SIROHYDROCHLORIN FERROCHELATASE, CHLOROPLASTIC"/>
    <property type="match status" value="1"/>
</dbReference>
<dbReference type="Gene3D" id="3.40.50.1400">
    <property type="match status" value="1"/>
</dbReference>
<proteinExistence type="predicted"/>
<protein>
    <submittedName>
        <fullName evidence="3">Sirohydrochlorin cobaltochelatase</fullName>
        <ecNumber evidence="3">4.99.1.3</ecNumber>
    </submittedName>
</protein>
<dbReference type="SUPFAM" id="SSF53800">
    <property type="entry name" value="Chelatase"/>
    <property type="match status" value="1"/>
</dbReference>
<dbReference type="KEGG" id="mcad:Pan265_18450"/>
<sequence length="158" mass="17391">MHTTPDQLGIVIVDHGSRRAASNKMLEDFVAGFEYEAEFSIVEPAHMELAEPSISTAFDRCVERGATRVLICPYFLLPGKHWDQDIPQLATEAAKRHPDVPFVVTAPIGLHPMMKQVIHSRIDHCLSHIDGHADECESCAGTGRCQYQKPAPATSSAD</sequence>
<dbReference type="GO" id="GO:0046872">
    <property type="term" value="F:metal ion binding"/>
    <property type="evidence" value="ECO:0007669"/>
    <property type="project" value="UniProtKB-KW"/>
</dbReference>
<evidence type="ECO:0000256" key="2">
    <source>
        <dbReference type="ARBA" id="ARBA00023239"/>
    </source>
</evidence>
<dbReference type="CDD" id="cd03416">
    <property type="entry name" value="CbiX_SirB_N"/>
    <property type="match status" value="1"/>
</dbReference>
<evidence type="ECO:0000313" key="3">
    <source>
        <dbReference type="EMBL" id="QDU71986.1"/>
    </source>
</evidence>
<dbReference type="PANTHER" id="PTHR33542:SF3">
    <property type="entry name" value="SIROHYDROCHLORIN FERROCHELATASE, CHLOROPLASTIC"/>
    <property type="match status" value="1"/>
</dbReference>
<organism evidence="3 4">
    <name type="scientific">Mucisphaera calidilacus</name>
    <dbReference type="NCBI Taxonomy" id="2527982"/>
    <lineage>
        <taxon>Bacteria</taxon>
        <taxon>Pseudomonadati</taxon>
        <taxon>Planctomycetota</taxon>
        <taxon>Phycisphaerae</taxon>
        <taxon>Phycisphaerales</taxon>
        <taxon>Phycisphaeraceae</taxon>
        <taxon>Mucisphaera</taxon>
    </lineage>
</organism>
<dbReference type="AlphaFoldDB" id="A0A518BYE9"/>
<keyword evidence="1" id="KW-0479">Metal-binding</keyword>
<dbReference type="OrthoDB" id="9797895at2"/>
<evidence type="ECO:0000313" key="4">
    <source>
        <dbReference type="Proteomes" id="UP000320386"/>
    </source>
</evidence>
<accession>A0A518BYE9</accession>
<reference evidence="3 4" key="1">
    <citation type="submission" date="2019-02" db="EMBL/GenBank/DDBJ databases">
        <title>Deep-cultivation of Planctomycetes and their phenomic and genomic characterization uncovers novel biology.</title>
        <authorList>
            <person name="Wiegand S."/>
            <person name="Jogler M."/>
            <person name="Boedeker C."/>
            <person name="Pinto D."/>
            <person name="Vollmers J."/>
            <person name="Rivas-Marin E."/>
            <person name="Kohn T."/>
            <person name="Peeters S.H."/>
            <person name="Heuer A."/>
            <person name="Rast P."/>
            <person name="Oberbeckmann S."/>
            <person name="Bunk B."/>
            <person name="Jeske O."/>
            <person name="Meyerdierks A."/>
            <person name="Storesund J.E."/>
            <person name="Kallscheuer N."/>
            <person name="Luecker S."/>
            <person name="Lage O.M."/>
            <person name="Pohl T."/>
            <person name="Merkel B.J."/>
            <person name="Hornburger P."/>
            <person name="Mueller R.-W."/>
            <person name="Bruemmer F."/>
            <person name="Labrenz M."/>
            <person name="Spormann A.M."/>
            <person name="Op den Camp H."/>
            <person name="Overmann J."/>
            <person name="Amann R."/>
            <person name="Jetten M.S.M."/>
            <person name="Mascher T."/>
            <person name="Medema M.H."/>
            <person name="Devos D.P."/>
            <person name="Kaster A.-K."/>
            <person name="Ovreas L."/>
            <person name="Rohde M."/>
            <person name="Galperin M.Y."/>
            <person name="Jogler C."/>
        </authorList>
    </citation>
    <scope>NUCLEOTIDE SEQUENCE [LARGE SCALE GENOMIC DNA]</scope>
    <source>
        <strain evidence="3 4">Pan265</strain>
    </source>
</reference>
<dbReference type="InterPro" id="IPR050963">
    <property type="entry name" value="Sirohydro_Cobaltochel/CbiX"/>
</dbReference>
<dbReference type="EMBL" id="CP036280">
    <property type="protein sequence ID" value="QDU71986.1"/>
    <property type="molecule type" value="Genomic_DNA"/>
</dbReference>
<gene>
    <name evidence="3" type="primary">cbiX</name>
    <name evidence="3" type="ORF">Pan265_18450</name>
</gene>